<dbReference type="Pfam" id="PF05911">
    <property type="entry name" value="FPP"/>
    <property type="match status" value="4"/>
</dbReference>
<gene>
    <name evidence="5" type="ORF">Csa_6G385120</name>
</gene>
<feature type="region of interest" description="Disordered" evidence="4">
    <location>
        <begin position="685"/>
        <end position="717"/>
    </location>
</feature>
<reference evidence="5 6" key="4">
    <citation type="journal article" date="2011" name="BMC Genomics">
        <title>RNA-Seq improves annotation of protein-coding genes in the cucumber genome.</title>
        <authorList>
            <person name="Li Z."/>
            <person name="Zhang Z."/>
            <person name="Yan P."/>
            <person name="Huang S."/>
            <person name="Fei Z."/>
            <person name="Lin K."/>
        </authorList>
    </citation>
    <scope>NUCLEOTIDE SEQUENCE [LARGE SCALE GENOMIC DNA]</scope>
    <source>
        <strain evidence="6">cv. 9930</strain>
    </source>
</reference>
<dbReference type="EMBL" id="CM002927">
    <property type="protein sequence ID" value="KGN47728.1"/>
    <property type="molecule type" value="Genomic_DNA"/>
</dbReference>
<dbReference type="STRING" id="3659.A0A0A0KDU7"/>
<feature type="compositionally biased region" description="Basic and acidic residues" evidence="4">
    <location>
        <begin position="313"/>
        <end position="322"/>
    </location>
</feature>
<dbReference type="eggNOG" id="ENOG502QQJ4">
    <property type="taxonomic scope" value="Eukaryota"/>
</dbReference>
<dbReference type="Gramene" id="KGN47728">
    <property type="protein sequence ID" value="KGN47728"/>
    <property type="gene ID" value="Csa_6G385120"/>
</dbReference>
<feature type="compositionally biased region" description="Basic and acidic residues" evidence="4">
    <location>
        <begin position="376"/>
        <end position="393"/>
    </location>
</feature>
<feature type="compositionally biased region" description="Low complexity" evidence="4">
    <location>
        <begin position="19"/>
        <end position="31"/>
    </location>
</feature>
<dbReference type="PANTHER" id="PTHR31580">
    <property type="entry name" value="FILAMENT-LIKE PLANT PROTEIN 4"/>
    <property type="match status" value="1"/>
</dbReference>
<evidence type="ECO:0000313" key="5">
    <source>
        <dbReference type="EMBL" id="KGN47728.1"/>
    </source>
</evidence>
<name>A0A0A0KDU7_CUCSA</name>
<feature type="coiled-coil region" evidence="3">
    <location>
        <begin position="394"/>
        <end position="540"/>
    </location>
</feature>
<dbReference type="Proteomes" id="UP000029981">
    <property type="component" value="Chromosome 6"/>
</dbReference>
<feature type="coiled-coil region" evidence="3">
    <location>
        <begin position="569"/>
        <end position="596"/>
    </location>
</feature>
<keyword evidence="2 3" id="KW-0175">Coiled coil</keyword>
<evidence type="ECO:0000256" key="3">
    <source>
        <dbReference type="SAM" id="Coils"/>
    </source>
</evidence>
<proteinExistence type="inferred from homology"/>
<evidence type="ECO:0000256" key="2">
    <source>
        <dbReference type="ARBA" id="ARBA00023054"/>
    </source>
</evidence>
<evidence type="ECO:0000313" key="6">
    <source>
        <dbReference type="Proteomes" id="UP000029981"/>
    </source>
</evidence>
<feature type="compositionally biased region" description="Low complexity" evidence="4">
    <location>
        <begin position="699"/>
        <end position="714"/>
    </location>
</feature>
<evidence type="ECO:0008006" key="7">
    <source>
        <dbReference type="Google" id="ProtNLM"/>
    </source>
</evidence>
<feature type="coiled-coil region" evidence="3">
    <location>
        <begin position="141"/>
        <end position="172"/>
    </location>
</feature>
<dbReference type="AlphaFoldDB" id="A0A0A0KDU7"/>
<evidence type="ECO:0000256" key="4">
    <source>
        <dbReference type="SAM" id="MobiDB-lite"/>
    </source>
</evidence>
<dbReference type="InterPro" id="IPR008587">
    <property type="entry name" value="FPP_plant"/>
</dbReference>
<feature type="region of interest" description="Disordered" evidence="4">
    <location>
        <begin position="371"/>
        <end position="393"/>
    </location>
</feature>
<sequence>MERRKWPWKRKSSDKSPGETESSGSMSSYSERFSDEQDAAKSSPNHETQSPEVSSKAICKEEDIDDDLPKQEEINDSVKSLSERLSAALVNVKAKEDLVKQHAKVAEEAIAGWEKAENEVTHLKQQLGTTVQQKSALEDRVSHLDGALKECVRQLRQAREEQEQKIHDAVEEKTRDWQSTKVDLERQLLALQSIADTAKCESPKVDPSLGKMLELLKRENAALRHELHAQYRELETRTIERDLSTQTAETASKQHLESIKKMAKLEAECRRLKFMSCKPSFVDHKSIAASTISIESLTDTQSDNGEQLSAVDIDIRTERNKGEPSCSHPRASTLLAELNQLGNEKAVSSNLPSSLELDLMDDFLEMERLASLPETDTGKSRQESEAFPRSTAEENALRTELEALRHERSLMEKKLGEMEEAKIELEEKLKQMEVEKDELEERLEMMEIERDEANQMLAKMETKQYELGQKLVKMEEEKVEMGEKLMKLETQKDELETALSRSQNSVEISQFQLKETQMKLEKLQNELTIADESKLRIESQLISMEAESLTMSAKVEMLETDIQKERASAMALTVKCQVLEEELSRLKQDEKISQSEISKNELKIKQEDLAVAAGKLAECQKTIASLGNQLKSLAALEDFLIDTTHLPEFTASESLNITIDGEEQCKHSYGTLSPKRDSDFTKVVDDSSEPLMSKNGDDSPPSSSSSTSSSMITSHIVNSEKNRNGFAKFFSRTKSGIKLEI</sequence>
<accession>A0A0A0KDU7</accession>
<dbReference type="KEGG" id="csv:101206243"/>
<feature type="compositionally biased region" description="Polar residues" evidence="4">
    <location>
        <begin position="40"/>
        <end position="53"/>
    </location>
</feature>
<organism evidence="5 6">
    <name type="scientific">Cucumis sativus</name>
    <name type="common">Cucumber</name>
    <dbReference type="NCBI Taxonomy" id="3659"/>
    <lineage>
        <taxon>Eukaryota</taxon>
        <taxon>Viridiplantae</taxon>
        <taxon>Streptophyta</taxon>
        <taxon>Embryophyta</taxon>
        <taxon>Tracheophyta</taxon>
        <taxon>Spermatophyta</taxon>
        <taxon>Magnoliopsida</taxon>
        <taxon>eudicotyledons</taxon>
        <taxon>Gunneridae</taxon>
        <taxon>Pentapetalae</taxon>
        <taxon>rosids</taxon>
        <taxon>fabids</taxon>
        <taxon>Cucurbitales</taxon>
        <taxon>Cucurbitaceae</taxon>
        <taxon>Benincaseae</taxon>
        <taxon>Cucumis</taxon>
    </lineage>
</organism>
<dbReference type="SUPFAM" id="SSF57997">
    <property type="entry name" value="Tropomyosin"/>
    <property type="match status" value="1"/>
</dbReference>
<dbReference type="OMA" id="FKNEKAM"/>
<feature type="region of interest" description="Disordered" evidence="4">
    <location>
        <begin position="298"/>
        <end position="329"/>
    </location>
</feature>
<feature type="compositionally biased region" description="Basic and acidic residues" evidence="4">
    <location>
        <begin position="1"/>
        <end position="18"/>
    </location>
</feature>
<reference evidence="5 6" key="2">
    <citation type="journal article" date="2009" name="PLoS ONE">
        <title>An integrated genetic and cytogenetic map of the cucumber genome.</title>
        <authorList>
            <person name="Ren Y."/>
            <person name="Zhang Z."/>
            <person name="Liu J."/>
            <person name="Staub J.E."/>
            <person name="Han Y."/>
            <person name="Cheng Z."/>
            <person name="Li X."/>
            <person name="Lu J."/>
            <person name="Miao H."/>
            <person name="Kang H."/>
            <person name="Xie B."/>
            <person name="Gu X."/>
            <person name="Wang X."/>
            <person name="Du Y."/>
            <person name="Jin W."/>
            <person name="Huang S."/>
        </authorList>
    </citation>
    <scope>NUCLEOTIDE SEQUENCE [LARGE SCALE GENOMIC DNA]</scope>
    <source>
        <strain evidence="6">cv. 9930</strain>
    </source>
</reference>
<dbReference type="PANTHER" id="PTHR31580:SF5">
    <property type="entry name" value="FILAMENT-LIKE PLANT PROTEIN 1-RELATED"/>
    <property type="match status" value="1"/>
</dbReference>
<feature type="compositionally biased region" description="Polar residues" evidence="4">
    <location>
        <begin position="298"/>
        <end position="307"/>
    </location>
</feature>
<reference evidence="5 6" key="3">
    <citation type="journal article" date="2010" name="BMC Genomics">
        <title>Transcriptome sequencing and comparative analysis of cucumber flowers with different sex types.</title>
        <authorList>
            <person name="Guo S."/>
            <person name="Zheng Y."/>
            <person name="Joung J.G."/>
            <person name="Liu S."/>
            <person name="Zhang Z."/>
            <person name="Crasta O.R."/>
            <person name="Sobral B.W."/>
            <person name="Xu Y."/>
            <person name="Huang S."/>
            <person name="Fei Z."/>
        </authorList>
    </citation>
    <scope>NUCLEOTIDE SEQUENCE [LARGE SCALE GENOMIC DNA]</scope>
    <source>
        <strain evidence="6">cv. 9930</strain>
    </source>
</reference>
<feature type="region of interest" description="Disordered" evidence="4">
    <location>
        <begin position="1"/>
        <end position="75"/>
    </location>
</feature>
<keyword evidence="6" id="KW-1185">Reference proteome</keyword>
<comment type="similarity">
    <text evidence="1">Belongs to the FPP family.</text>
</comment>
<evidence type="ECO:0000256" key="1">
    <source>
        <dbReference type="ARBA" id="ARBA00005921"/>
    </source>
</evidence>
<reference evidence="5 6" key="1">
    <citation type="journal article" date="2009" name="Nat. Genet.">
        <title>The genome of the cucumber, Cucumis sativus L.</title>
        <authorList>
            <person name="Huang S."/>
            <person name="Li R."/>
            <person name="Zhang Z."/>
            <person name="Li L."/>
            <person name="Gu X."/>
            <person name="Fan W."/>
            <person name="Lucas W.J."/>
            <person name="Wang X."/>
            <person name="Xie B."/>
            <person name="Ni P."/>
            <person name="Ren Y."/>
            <person name="Zhu H."/>
            <person name="Li J."/>
            <person name="Lin K."/>
            <person name="Jin W."/>
            <person name="Fei Z."/>
            <person name="Li G."/>
            <person name="Staub J."/>
            <person name="Kilian A."/>
            <person name="van der Vossen E.A."/>
            <person name="Wu Y."/>
            <person name="Guo J."/>
            <person name="He J."/>
            <person name="Jia Z."/>
            <person name="Ren Y."/>
            <person name="Tian G."/>
            <person name="Lu Y."/>
            <person name="Ruan J."/>
            <person name="Qian W."/>
            <person name="Wang M."/>
            <person name="Huang Q."/>
            <person name="Li B."/>
            <person name="Xuan Z."/>
            <person name="Cao J."/>
            <person name="Asan"/>
            <person name="Wu Z."/>
            <person name="Zhang J."/>
            <person name="Cai Q."/>
            <person name="Bai Y."/>
            <person name="Zhao B."/>
            <person name="Han Y."/>
            <person name="Li Y."/>
            <person name="Li X."/>
            <person name="Wang S."/>
            <person name="Shi Q."/>
            <person name="Liu S."/>
            <person name="Cho W.K."/>
            <person name="Kim J.Y."/>
            <person name="Xu Y."/>
            <person name="Heller-Uszynska K."/>
            <person name="Miao H."/>
            <person name="Cheng Z."/>
            <person name="Zhang S."/>
            <person name="Wu J."/>
            <person name="Yang Y."/>
            <person name="Kang H."/>
            <person name="Li M."/>
            <person name="Liang H."/>
            <person name="Ren X."/>
            <person name="Shi Z."/>
            <person name="Wen M."/>
            <person name="Jian M."/>
            <person name="Yang H."/>
            <person name="Zhang G."/>
            <person name="Yang Z."/>
            <person name="Chen R."/>
            <person name="Liu S."/>
            <person name="Li J."/>
            <person name="Ma L."/>
            <person name="Liu H."/>
            <person name="Zhou Y."/>
            <person name="Zhao J."/>
            <person name="Fang X."/>
            <person name="Li G."/>
            <person name="Fang L."/>
            <person name="Li Y."/>
            <person name="Liu D."/>
            <person name="Zheng H."/>
            <person name="Zhang Y."/>
            <person name="Qin N."/>
            <person name="Li Z."/>
            <person name="Yang G."/>
            <person name="Yang S."/>
            <person name="Bolund L."/>
            <person name="Kristiansen K."/>
            <person name="Zheng H."/>
            <person name="Li S."/>
            <person name="Zhang X."/>
            <person name="Yang H."/>
            <person name="Wang J."/>
            <person name="Sun R."/>
            <person name="Zhang B."/>
            <person name="Jiang S."/>
            <person name="Wang J."/>
            <person name="Du Y."/>
            <person name="Li S."/>
        </authorList>
    </citation>
    <scope>NUCLEOTIDE SEQUENCE [LARGE SCALE GENOMIC DNA]</scope>
    <source>
        <strain evidence="6">cv. 9930</strain>
    </source>
</reference>
<dbReference type="OrthoDB" id="128924at2759"/>
<protein>
    <recommendedName>
        <fullName evidence="7">Filament-like plant protein</fullName>
    </recommendedName>
</protein>